<evidence type="ECO:0000313" key="5">
    <source>
        <dbReference type="EMBL" id="CAB5238668.1"/>
    </source>
</evidence>
<evidence type="ECO:0000313" key="4">
    <source>
        <dbReference type="EMBL" id="CAB4211555.1"/>
    </source>
</evidence>
<reference evidence="2" key="1">
    <citation type="submission" date="2020-05" db="EMBL/GenBank/DDBJ databases">
        <authorList>
            <person name="Chiriac C."/>
            <person name="Salcher M."/>
            <person name="Ghai R."/>
            <person name="Kavagutti S V."/>
        </authorList>
    </citation>
    <scope>NUCLEOTIDE SEQUENCE</scope>
</reference>
<organism evidence="2">
    <name type="scientific">uncultured Caudovirales phage</name>
    <dbReference type="NCBI Taxonomy" id="2100421"/>
    <lineage>
        <taxon>Viruses</taxon>
        <taxon>Duplodnaviria</taxon>
        <taxon>Heunggongvirae</taxon>
        <taxon>Uroviricota</taxon>
        <taxon>Caudoviricetes</taxon>
        <taxon>Peduoviridae</taxon>
        <taxon>Maltschvirus</taxon>
        <taxon>Maltschvirus maltsch</taxon>
    </lineage>
</organism>
<accession>A0A6J5QKW2</accession>
<proteinExistence type="predicted"/>
<name>A0A6J5QKW2_9CAUD</name>
<sequence>MRNIEKLVEQVNRIPHLPLNFTYDAARIEQEIRECPFPLMPYAATMQENHGHEKSKWNNLSLFSYNGEIFCDRLEGAGPGELERIWGHFQKTGLSEYLPYTYEIVEQLGGGKALARIEEIFPGTVMGWHNHVFELSHPETMMIIQLPITMPNKFKYSVIANEEYRGMDFGISTPKVYEATYIPGTPVVFNAYHYHNVFNFDEDGVRLTIRFFADLRDELVYDLVQDAVNSYNGEYIG</sequence>
<dbReference type="EMBL" id="LR797375">
    <property type="protein sequence ID" value="CAB4211555.1"/>
    <property type="molecule type" value="Genomic_DNA"/>
</dbReference>
<dbReference type="EMBL" id="LR798454">
    <property type="protein sequence ID" value="CAB5238668.1"/>
    <property type="molecule type" value="Genomic_DNA"/>
</dbReference>
<dbReference type="InterPro" id="IPR027443">
    <property type="entry name" value="IPNS-like_sf"/>
</dbReference>
<dbReference type="EMBL" id="LR796861">
    <property type="protein sequence ID" value="CAB4170764.1"/>
    <property type="molecule type" value="Genomic_DNA"/>
</dbReference>
<evidence type="ECO:0000313" key="3">
    <source>
        <dbReference type="EMBL" id="CAB4198663.1"/>
    </source>
</evidence>
<protein>
    <submittedName>
        <fullName evidence="2">Uncharacterized protein</fullName>
    </submittedName>
</protein>
<dbReference type="Gene3D" id="2.60.120.330">
    <property type="entry name" value="B-lactam Antibiotic, Isopenicillin N Synthase, Chain"/>
    <property type="match status" value="1"/>
</dbReference>
<dbReference type="EMBL" id="LR797272">
    <property type="protein sequence ID" value="CAB4198663.1"/>
    <property type="molecule type" value="Genomic_DNA"/>
</dbReference>
<gene>
    <name evidence="2" type="ORF">UFOVP1066_136</name>
    <name evidence="3" type="ORF">UFOVP1315_201</name>
    <name evidence="4" type="ORF">UFOVP1421_162</name>
    <name evidence="5" type="ORF">UFOVP1525_172</name>
    <name evidence="1" type="ORF">UFOVP909_135</name>
</gene>
<dbReference type="EMBL" id="LR797019">
    <property type="protein sequence ID" value="CAB4182091.1"/>
    <property type="molecule type" value="Genomic_DNA"/>
</dbReference>
<evidence type="ECO:0000313" key="2">
    <source>
        <dbReference type="EMBL" id="CAB4182091.1"/>
    </source>
</evidence>
<evidence type="ECO:0000313" key="1">
    <source>
        <dbReference type="EMBL" id="CAB4170764.1"/>
    </source>
</evidence>